<keyword evidence="1" id="KW-0812">Transmembrane</keyword>
<evidence type="ECO:0000313" key="2">
    <source>
        <dbReference type="EMBL" id="RZB51560.1"/>
    </source>
</evidence>
<feature type="transmembrane region" description="Helical" evidence="1">
    <location>
        <begin position="240"/>
        <end position="261"/>
    </location>
</feature>
<name>A0A445FRM3_GLYSO</name>
<reference evidence="2 3" key="1">
    <citation type="submission" date="2018-09" db="EMBL/GenBank/DDBJ databases">
        <title>A high-quality reference genome of wild soybean provides a powerful tool to mine soybean genomes.</title>
        <authorList>
            <person name="Xie M."/>
            <person name="Chung C.Y.L."/>
            <person name="Li M.-W."/>
            <person name="Wong F.-L."/>
            <person name="Chan T.-F."/>
            <person name="Lam H.-M."/>
        </authorList>
    </citation>
    <scope>NUCLEOTIDE SEQUENCE [LARGE SCALE GENOMIC DNA]</scope>
    <source>
        <strain evidence="3">cv. W05</strain>
        <tissue evidence="2">Hypocotyl of etiolated seedlings</tissue>
    </source>
</reference>
<feature type="transmembrane region" description="Helical" evidence="1">
    <location>
        <begin position="305"/>
        <end position="327"/>
    </location>
</feature>
<comment type="caution">
    <text evidence="2">The sequence shown here is derived from an EMBL/GenBank/DDBJ whole genome shotgun (WGS) entry which is preliminary data.</text>
</comment>
<protein>
    <submittedName>
        <fullName evidence="2">Callose synthase 7</fullName>
    </submittedName>
</protein>
<dbReference type="GO" id="GO:0005886">
    <property type="term" value="C:plasma membrane"/>
    <property type="evidence" value="ECO:0007669"/>
    <property type="project" value="TreeGrafter"/>
</dbReference>
<organism evidence="2 3">
    <name type="scientific">Glycine soja</name>
    <name type="common">Wild soybean</name>
    <dbReference type="NCBI Taxonomy" id="3848"/>
    <lineage>
        <taxon>Eukaryota</taxon>
        <taxon>Viridiplantae</taxon>
        <taxon>Streptophyta</taxon>
        <taxon>Embryophyta</taxon>
        <taxon>Tracheophyta</taxon>
        <taxon>Spermatophyta</taxon>
        <taxon>Magnoliopsida</taxon>
        <taxon>eudicotyledons</taxon>
        <taxon>Gunneridae</taxon>
        <taxon>Pentapetalae</taxon>
        <taxon>rosids</taxon>
        <taxon>fabids</taxon>
        <taxon>Fabales</taxon>
        <taxon>Fabaceae</taxon>
        <taxon>Papilionoideae</taxon>
        <taxon>50 kb inversion clade</taxon>
        <taxon>NPAAA clade</taxon>
        <taxon>indigoferoid/millettioid clade</taxon>
        <taxon>Phaseoleae</taxon>
        <taxon>Glycine</taxon>
        <taxon>Glycine subgen. Soja</taxon>
    </lineage>
</organism>
<dbReference type="AlphaFoldDB" id="A0A445FRM3"/>
<feature type="transmembrane region" description="Helical" evidence="1">
    <location>
        <begin position="163"/>
        <end position="184"/>
    </location>
</feature>
<accession>A0A445FRM3</accession>
<dbReference type="Gene3D" id="3.40.50.2000">
    <property type="entry name" value="Glycogen Phosphorylase B"/>
    <property type="match status" value="1"/>
</dbReference>
<dbReference type="PANTHER" id="PTHR12741">
    <property type="entry name" value="LYST-INTERACTING PROTEIN LIP5 DOPAMINE RESPONSIVE PROTEIN DRG-1"/>
    <property type="match status" value="1"/>
</dbReference>
<dbReference type="PANTHER" id="PTHR12741:SF16">
    <property type="entry name" value="CALLOSE SYNTHASE 7"/>
    <property type="match status" value="1"/>
</dbReference>
<gene>
    <name evidence="2" type="ORF">D0Y65_048117</name>
</gene>
<feature type="transmembrane region" description="Helical" evidence="1">
    <location>
        <begin position="71"/>
        <end position="89"/>
    </location>
</feature>
<dbReference type="EMBL" id="QZWG01000018">
    <property type="protein sequence ID" value="RZB51560.1"/>
    <property type="molecule type" value="Genomic_DNA"/>
</dbReference>
<dbReference type="Proteomes" id="UP000289340">
    <property type="component" value="Chromosome 18"/>
</dbReference>
<keyword evidence="3" id="KW-1185">Reference proteome</keyword>
<proteinExistence type="predicted"/>
<sequence length="435" mass="50355">MQIPCSWNHHNMVKAVHLPTTACEIHGTNMVCSIIQIHRGLSSNSVDTFNNVIEAVMTKMEAQLDPLLDRFHAPPTFIIYMFLFWAVAIRKQRGIPMSALWMWMTNTSEKDLRAIGKPALELVRGSPKQILLKFAMIIIAWSSLRPVRVFFDADVFRNVMTIFITYAFLNFLQATLDIILTWNALKNMKFTQWLRYFLKFFVAAVWIIVLPVSYSSSSQNPSGLVKFGTSWAGHWRNESLYTYVVVLYMLPNIVAAILFFLPPLRKKLEQSNMRIITVLIWWAQPKLFVGRGMDEDMLSVMKYTLFWIMLLISKLAFSYYVEILPLVGPTKLIMGMSIDNYRWHEFFPENETHNICVVIAIWAPIILVYFMDTQIWYAIYATLLGVIVGAVGHLGEIRTLEMLRSRFQSVPGAFSLRFWTGRDTKTKQVELVCMQ</sequence>
<keyword evidence="1" id="KW-1133">Transmembrane helix</keyword>
<feature type="transmembrane region" description="Helical" evidence="1">
    <location>
        <begin position="196"/>
        <end position="214"/>
    </location>
</feature>
<keyword evidence="1" id="KW-0472">Membrane</keyword>
<feature type="transmembrane region" description="Helical" evidence="1">
    <location>
        <begin position="352"/>
        <end position="371"/>
    </location>
</feature>
<feature type="transmembrane region" description="Helical" evidence="1">
    <location>
        <begin position="377"/>
        <end position="397"/>
    </location>
</feature>
<evidence type="ECO:0000313" key="3">
    <source>
        <dbReference type="Proteomes" id="UP000289340"/>
    </source>
</evidence>
<dbReference type="GO" id="GO:0003843">
    <property type="term" value="F:1,3-beta-D-glucan synthase activity"/>
    <property type="evidence" value="ECO:0007669"/>
    <property type="project" value="TreeGrafter"/>
</dbReference>
<evidence type="ECO:0000256" key="1">
    <source>
        <dbReference type="SAM" id="Phobius"/>
    </source>
</evidence>
<feature type="transmembrane region" description="Helical" evidence="1">
    <location>
        <begin position="130"/>
        <end position="151"/>
    </location>
</feature>